<dbReference type="AlphaFoldDB" id="A0A7W6I025"/>
<organism evidence="1 2">
    <name type="scientific">Butyricimonas faecihominis</name>
    <dbReference type="NCBI Taxonomy" id="1472416"/>
    <lineage>
        <taxon>Bacteria</taxon>
        <taxon>Pseudomonadati</taxon>
        <taxon>Bacteroidota</taxon>
        <taxon>Bacteroidia</taxon>
        <taxon>Bacteroidales</taxon>
        <taxon>Odoribacteraceae</taxon>
        <taxon>Butyricimonas</taxon>
    </lineage>
</organism>
<evidence type="ECO:0000313" key="2">
    <source>
        <dbReference type="Proteomes" id="UP000546007"/>
    </source>
</evidence>
<gene>
    <name evidence="1" type="ORF">GGR14_003992</name>
</gene>
<dbReference type="RefSeq" id="WP_124316473.1">
    <property type="nucleotide sequence ID" value="NZ_AP028155.1"/>
</dbReference>
<name>A0A7W6I025_9BACT</name>
<sequence length="381" mass="43919">MKWVAILILLAVVGMTTGQTKDARKGRGNTDREIDGLEIERREAMGFGVVLIKGEKMEPVRSSKLYALWETDKEKVERRRAELVVKVFPTGVLDRLRKIEGQEGNPLATIFVNAEAERNGRIKSYSITIGEALFNALSDDEVREFYVAVGREWKKLAKDEYNFPCRRDWFHEWNDCDGLYASLFLLGLYQRDTTEEKPYGLILEDDGRGDEEPEVLEREVEGLELKQKHGRIFVRSKETNAVVKTHLPSLPVKNWKKLERWMTEIVGRAFPADVLVRLQKLAEQEERPLSVYAYAEAERDGGSLEDYTLALSREIFDVLSDDELRELYVAIGRERIRPKLYKFDLSDYYENDKSLKSIQRGVIALPLLQLNLKMKLSVVAP</sequence>
<protein>
    <submittedName>
        <fullName evidence="1">Uncharacterized protein</fullName>
    </submittedName>
</protein>
<comment type="caution">
    <text evidence="1">The sequence shown here is derived from an EMBL/GenBank/DDBJ whole genome shotgun (WGS) entry which is preliminary data.</text>
</comment>
<reference evidence="1 2" key="1">
    <citation type="submission" date="2020-08" db="EMBL/GenBank/DDBJ databases">
        <title>Genomic Encyclopedia of Type Strains, Phase IV (KMG-IV): sequencing the most valuable type-strain genomes for metagenomic binning, comparative biology and taxonomic classification.</title>
        <authorList>
            <person name="Goeker M."/>
        </authorList>
    </citation>
    <scope>NUCLEOTIDE SEQUENCE [LARGE SCALE GENOMIC DNA]</scope>
    <source>
        <strain evidence="1 2">DSM 105721</strain>
    </source>
</reference>
<keyword evidence="2" id="KW-1185">Reference proteome</keyword>
<dbReference type="GeneID" id="93102075"/>
<accession>A0A7W6I025</accession>
<evidence type="ECO:0000313" key="1">
    <source>
        <dbReference type="EMBL" id="MBB4028164.1"/>
    </source>
</evidence>
<dbReference type="Proteomes" id="UP000546007">
    <property type="component" value="Unassembled WGS sequence"/>
</dbReference>
<dbReference type="EMBL" id="JACIES010000018">
    <property type="protein sequence ID" value="MBB4028164.1"/>
    <property type="molecule type" value="Genomic_DNA"/>
</dbReference>
<proteinExistence type="predicted"/>